<feature type="transmembrane region" description="Helical" evidence="1">
    <location>
        <begin position="69"/>
        <end position="92"/>
    </location>
</feature>
<reference evidence="2" key="1">
    <citation type="submission" date="2020-02" db="EMBL/GenBank/DDBJ databases">
        <authorList>
            <person name="Palmer J.M."/>
        </authorList>
    </citation>
    <scope>NUCLEOTIDE SEQUENCE</scope>
    <source>
        <strain evidence="2">EPUS1.4</strain>
        <tissue evidence="2">Thallus</tissue>
    </source>
</reference>
<accession>A0A8H7AMZ1</accession>
<name>A0A8H7AMZ1_9EURO</name>
<dbReference type="EMBL" id="JAACFV010000014">
    <property type="protein sequence ID" value="KAF7512123.1"/>
    <property type="molecule type" value="Genomic_DNA"/>
</dbReference>
<gene>
    <name evidence="2" type="ORF">GJ744_002285</name>
</gene>
<keyword evidence="1" id="KW-0812">Transmembrane</keyword>
<organism evidence="2 3">
    <name type="scientific">Endocarpon pusillum</name>
    <dbReference type="NCBI Taxonomy" id="364733"/>
    <lineage>
        <taxon>Eukaryota</taxon>
        <taxon>Fungi</taxon>
        <taxon>Dikarya</taxon>
        <taxon>Ascomycota</taxon>
        <taxon>Pezizomycotina</taxon>
        <taxon>Eurotiomycetes</taxon>
        <taxon>Chaetothyriomycetidae</taxon>
        <taxon>Verrucariales</taxon>
        <taxon>Verrucariaceae</taxon>
        <taxon>Endocarpon</taxon>
    </lineage>
</organism>
<protein>
    <submittedName>
        <fullName evidence="2">Uncharacterized protein</fullName>
    </submittedName>
</protein>
<evidence type="ECO:0000313" key="2">
    <source>
        <dbReference type="EMBL" id="KAF7512123.1"/>
    </source>
</evidence>
<proteinExistence type="predicted"/>
<evidence type="ECO:0000313" key="3">
    <source>
        <dbReference type="Proteomes" id="UP000606974"/>
    </source>
</evidence>
<dbReference type="Proteomes" id="UP000606974">
    <property type="component" value="Unassembled WGS sequence"/>
</dbReference>
<dbReference type="AlphaFoldDB" id="A0A8H7AMZ1"/>
<comment type="caution">
    <text evidence="2">The sequence shown here is derived from an EMBL/GenBank/DDBJ whole genome shotgun (WGS) entry which is preliminary data.</text>
</comment>
<keyword evidence="1" id="KW-0472">Membrane</keyword>
<sequence length="131" mass="14753">MVNVKGAKDRGVLTSGWIVFVTQPIEPRRSSFHWLHTSNTIDECWFKCHWRRRWREAKYESPLATRNPLYVAVPVAAAVAVIAAAELAAALWTRFTHPRAGLAAVWPSNIKQSSGSPLPPVNVCYCRQKVQ</sequence>
<keyword evidence="3" id="KW-1185">Reference proteome</keyword>
<evidence type="ECO:0000256" key="1">
    <source>
        <dbReference type="SAM" id="Phobius"/>
    </source>
</evidence>
<keyword evidence="1" id="KW-1133">Transmembrane helix</keyword>